<evidence type="ECO:0000256" key="1">
    <source>
        <dbReference type="SAM" id="Phobius"/>
    </source>
</evidence>
<dbReference type="Proteomes" id="UP000186917">
    <property type="component" value="Unassembled WGS sequence"/>
</dbReference>
<name>A0A1N7R452_9BACT</name>
<protein>
    <submittedName>
        <fullName evidence="2">Uncharacterized protein</fullName>
    </submittedName>
</protein>
<feature type="transmembrane region" description="Helical" evidence="1">
    <location>
        <begin position="129"/>
        <end position="149"/>
    </location>
</feature>
<dbReference type="STRING" id="477680.SAMN05421788_10965"/>
<gene>
    <name evidence="2" type="ORF">SAMN05421788_10965</name>
</gene>
<organism evidence="2 3">
    <name type="scientific">Filimonas lacunae</name>
    <dbReference type="NCBI Taxonomy" id="477680"/>
    <lineage>
        <taxon>Bacteria</taxon>
        <taxon>Pseudomonadati</taxon>
        <taxon>Bacteroidota</taxon>
        <taxon>Chitinophagia</taxon>
        <taxon>Chitinophagales</taxon>
        <taxon>Chitinophagaceae</taxon>
        <taxon>Filimonas</taxon>
    </lineage>
</organism>
<sequence>MQGTVGFAPEKNEPIEILLKKTATEHSLTGLNIISATKQNEMKRTITIIALLFFYIAANAQTIYVLSRDRGITTELMRSTVATIVLCIICGFLLALTRIILNDQLKRKMLEKGVPVEVIANMLPQKNELVIAIKWFSVLMSISVGLLIICFTPPLGIHSILIMTVCVALGFLGFYAWAKRLKG</sequence>
<keyword evidence="1" id="KW-1133">Transmembrane helix</keyword>
<feature type="transmembrane region" description="Helical" evidence="1">
    <location>
        <begin position="155"/>
        <end position="178"/>
    </location>
</feature>
<keyword evidence="1" id="KW-0472">Membrane</keyword>
<dbReference type="AlphaFoldDB" id="A0A1N7R452"/>
<dbReference type="EMBL" id="FTOR01000009">
    <property type="protein sequence ID" value="SIT29875.1"/>
    <property type="molecule type" value="Genomic_DNA"/>
</dbReference>
<reference evidence="3" key="1">
    <citation type="submission" date="2017-01" db="EMBL/GenBank/DDBJ databases">
        <authorList>
            <person name="Varghese N."/>
            <person name="Submissions S."/>
        </authorList>
    </citation>
    <scope>NUCLEOTIDE SEQUENCE [LARGE SCALE GENOMIC DNA]</scope>
    <source>
        <strain evidence="3">DSM 21054</strain>
    </source>
</reference>
<keyword evidence="1" id="KW-0812">Transmembrane</keyword>
<keyword evidence="3" id="KW-1185">Reference proteome</keyword>
<evidence type="ECO:0000313" key="3">
    <source>
        <dbReference type="Proteomes" id="UP000186917"/>
    </source>
</evidence>
<accession>A0A1N7R452</accession>
<feature type="transmembrane region" description="Helical" evidence="1">
    <location>
        <begin position="79"/>
        <end position="101"/>
    </location>
</feature>
<feature type="transmembrane region" description="Helical" evidence="1">
    <location>
        <begin position="46"/>
        <end position="67"/>
    </location>
</feature>
<proteinExistence type="predicted"/>
<evidence type="ECO:0000313" key="2">
    <source>
        <dbReference type="EMBL" id="SIT29875.1"/>
    </source>
</evidence>